<dbReference type="InterPro" id="IPR013332">
    <property type="entry name" value="KPR_N"/>
</dbReference>
<keyword evidence="14" id="KW-1185">Reference proteome</keyword>
<evidence type="ECO:0000256" key="10">
    <source>
        <dbReference type="RuleBase" id="RU362068"/>
    </source>
</evidence>
<evidence type="ECO:0000256" key="9">
    <source>
        <dbReference type="ARBA" id="ARBA00048793"/>
    </source>
</evidence>
<evidence type="ECO:0000313" key="13">
    <source>
        <dbReference type="EMBL" id="MBO0902820.1"/>
    </source>
</evidence>
<evidence type="ECO:0000256" key="5">
    <source>
        <dbReference type="ARBA" id="ARBA00022655"/>
    </source>
</evidence>
<evidence type="ECO:0000259" key="12">
    <source>
        <dbReference type="Pfam" id="PF08546"/>
    </source>
</evidence>
<dbReference type="Proteomes" id="UP000664288">
    <property type="component" value="Unassembled WGS sequence"/>
</dbReference>
<keyword evidence="7 10" id="KW-0560">Oxidoreductase</keyword>
<evidence type="ECO:0000259" key="11">
    <source>
        <dbReference type="Pfam" id="PF02558"/>
    </source>
</evidence>
<sequence length="300" mass="31472">MTKTAVIGAGAIGGYLAAMLADAGHEVTLCVRTPFEELTLEDEGSRRKVAAAIAADPDAIADASKPCDLVVVATKAQDTASARPWLEVLAGERTLVLMAQNGVDHAARIAEFGLAGTVVPSVVYVAAERVSPGAIVHHYSSRIIVPDDAAGRRVADLFAGSALSVERVPDFVTVAWRKLLSNVVANPVTALTLRRMDVFRDEAVQRLGIALLAEAVAAGRAAGAEFGEDELERTLKLYDGVNPESGSSMLYDRLAGRPLEHAYLTGAVVAAGRRHGVPTPLNAAILALLGAVDRTPIERP</sequence>
<proteinExistence type="inferred from homology"/>
<feature type="domain" description="Ketopantoate reductase N-terminal" evidence="11">
    <location>
        <begin position="5"/>
        <end position="145"/>
    </location>
</feature>
<gene>
    <name evidence="13" type="ORF">J1C47_04150</name>
</gene>
<dbReference type="Gene3D" id="3.40.50.720">
    <property type="entry name" value="NAD(P)-binding Rossmann-like Domain"/>
    <property type="match status" value="1"/>
</dbReference>
<dbReference type="NCBIfam" id="TIGR00745">
    <property type="entry name" value="apbA_panE"/>
    <property type="match status" value="1"/>
</dbReference>
<evidence type="ECO:0000256" key="4">
    <source>
        <dbReference type="ARBA" id="ARBA00019465"/>
    </source>
</evidence>
<dbReference type="EMBL" id="JAFMPY010000004">
    <property type="protein sequence ID" value="MBO0902820.1"/>
    <property type="molecule type" value="Genomic_DNA"/>
</dbReference>
<organism evidence="13 14">
    <name type="scientific">Jiella sonneratiae</name>
    <dbReference type="NCBI Taxonomy" id="2816856"/>
    <lineage>
        <taxon>Bacteria</taxon>
        <taxon>Pseudomonadati</taxon>
        <taxon>Pseudomonadota</taxon>
        <taxon>Alphaproteobacteria</taxon>
        <taxon>Hyphomicrobiales</taxon>
        <taxon>Aurantimonadaceae</taxon>
        <taxon>Jiella</taxon>
    </lineage>
</organism>
<dbReference type="PANTHER" id="PTHR21708">
    <property type="entry name" value="PROBABLE 2-DEHYDROPANTOATE 2-REDUCTASE"/>
    <property type="match status" value="1"/>
</dbReference>
<dbReference type="PANTHER" id="PTHR21708:SF26">
    <property type="entry name" value="2-DEHYDROPANTOATE 2-REDUCTASE"/>
    <property type="match status" value="1"/>
</dbReference>
<keyword evidence="5 10" id="KW-0566">Pantothenate biosynthesis</keyword>
<comment type="catalytic activity">
    <reaction evidence="9 10">
        <text>(R)-pantoate + NADP(+) = 2-dehydropantoate + NADPH + H(+)</text>
        <dbReference type="Rhea" id="RHEA:16233"/>
        <dbReference type="ChEBI" id="CHEBI:11561"/>
        <dbReference type="ChEBI" id="CHEBI:15378"/>
        <dbReference type="ChEBI" id="CHEBI:15980"/>
        <dbReference type="ChEBI" id="CHEBI:57783"/>
        <dbReference type="ChEBI" id="CHEBI:58349"/>
        <dbReference type="EC" id="1.1.1.169"/>
    </reaction>
</comment>
<dbReference type="Pfam" id="PF08546">
    <property type="entry name" value="ApbA_C"/>
    <property type="match status" value="1"/>
</dbReference>
<evidence type="ECO:0000256" key="7">
    <source>
        <dbReference type="ARBA" id="ARBA00023002"/>
    </source>
</evidence>
<evidence type="ECO:0000313" key="14">
    <source>
        <dbReference type="Proteomes" id="UP000664288"/>
    </source>
</evidence>
<comment type="similarity">
    <text evidence="2 10">Belongs to the ketopantoate reductase family.</text>
</comment>
<dbReference type="SUPFAM" id="SSF48179">
    <property type="entry name" value="6-phosphogluconate dehydrogenase C-terminal domain-like"/>
    <property type="match status" value="1"/>
</dbReference>
<evidence type="ECO:0000256" key="6">
    <source>
        <dbReference type="ARBA" id="ARBA00022857"/>
    </source>
</evidence>
<evidence type="ECO:0000256" key="1">
    <source>
        <dbReference type="ARBA" id="ARBA00004994"/>
    </source>
</evidence>
<dbReference type="RefSeq" id="WP_207349473.1">
    <property type="nucleotide sequence ID" value="NZ_JAFMPY010000004.1"/>
</dbReference>
<dbReference type="InterPro" id="IPR051402">
    <property type="entry name" value="KPR-Related"/>
</dbReference>
<accession>A0ABS3IZG6</accession>
<dbReference type="Pfam" id="PF02558">
    <property type="entry name" value="ApbA"/>
    <property type="match status" value="1"/>
</dbReference>
<evidence type="ECO:0000256" key="8">
    <source>
        <dbReference type="ARBA" id="ARBA00032024"/>
    </source>
</evidence>
<feature type="domain" description="Ketopantoate reductase C-terminal" evidence="12">
    <location>
        <begin position="171"/>
        <end position="291"/>
    </location>
</feature>
<dbReference type="InterPro" id="IPR003710">
    <property type="entry name" value="ApbA"/>
</dbReference>
<dbReference type="NCBIfam" id="NF005091">
    <property type="entry name" value="PRK06522.2-2"/>
    <property type="match status" value="1"/>
</dbReference>
<comment type="caution">
    <text evidence="13">The sequence shown here is derived from an EMBL/GenBank/DDBJ whole genome shotgun (WGS) entry which is preliminary data.</text>
</comment>
<protein>
    <recommendedName>
        <fullName evidence="4 10">2-dehydropantoate 2-reductase</fullName>
        <ecNumber evidence="3 10">1.1.1.169</ecNumber>
    </recommendedName>
    <alternativeName>
        <fullName evidence="8 10">Ketopantoate reductase</fullName>
    </alternativeName>
</protein>
<comment type="function">
    <text evidence="10">Catalyzes the NADPH-dependent reduction of ketopantoate into pantoic acid.</text>
</comment>
<dbReference type="SUPFAM" id="SSF51735">
    <property type="entry name" value="NAD(P)-binding Rossmann-fold domains"/>
    <property type="match status" value="1"/>
</dbReference>
<dbReference type="InterPro" id="IPR013328">
    <property type="entry name" value="6PGD_dom2"/>
</dbReference>
<dbReference type="EC" id="1.1.1.169" evidence="3 10"/>
<comment type="pathway">
    <text evidence="1 10">Cofactor biosynthesis; (R)-pantothenate biosynthesis; (R)-pantoate from 3-methyl-2-oxobutanoate: step 2/2.</text>
</comment>
<dbReference type="InterPro" id="IPR008927">
    <property type="entry name" value="6-PGluconate_DH-like_C_sf"/>
</dbReference>
<dbReference type="GO" id="GO:0008677">
    <property type="term" value="F:2-dehydropantoate 2-reductase activity"/>
    <property type="evidence" value="ECO:0007669"/>
    <property type="project" value="UniProtKB-EC"/>
</dbReference>
<dbReference type="Gene3D" id="1.10.1040.10">
    <property type="entry name" value="N-(1-d-carboxylethyl)-l-norvaline Dehydrogenase, domain 2"/>
    <property type="match status" value="1"/>
</dbReference>
<evidence type="ECO:0000256" key="2">
    <source>
        <dbReference type="ARBA" id="ARBA00007870"/>
    </source>
</evidence>
<keyword evidence="6 10" id="KW-0521">NADP</keyword>
<name>A0ABS3IZG6_9HYPH</name>
<reference evidence="13 14" key="1">
    <citation type="submission" date="2021-03" db="EMBL/GenBank/DDBJ databases">
        <title>Whole genome sequence of Jiella sp. MQZ13P-4.</title>
        <authorList>
            <person name="Tuo L."/>
        </authorList>
    </citation>
    <scope>NUCLEOTIDE SEQUENCE [LARGE SCALE GENOMIC DNA]</scope>
    <source>
        <strain evidence="13 14">MQZ13P-4</strain>
    </source>
</reference>
<dbReference type="InterPro" id="IPR036291">
    <property type="entry name" value="NAD(P)-bd_dom_sf"/>
</dbReference>
<dbReference type="InterPro" id="IPR013752">
    <property type="entry name" value="KPA_reductase"/>
</dbReference>
<evidence type="ECO:0000256" key="3">
    <source>
        <dbReference type="ARBA" id="ARBA00013014"/>
    </source>
</evidence>